<reference evidence="2" key="1">
    <citation type="submission" date="2019-08" db="EMBL/GenBank/DDBJ databases">
        <title>Limnoglobus roseus gen. nov., sp. nov., a novel freshwater planctomycete with a giant genome from the family Gemmataceae.</title>
        <authorList>
            <person name="Kulichevskaya I.S."/>
            <person name="Naumoff D.G."/>
            <person name="Miroshnikov K."/>
            <person name="Ivanova A."/>
            <person name="Philippov D.A."/>
            <person name="Hakobyan A."/>
            <person name="Rijpstra I.C."/>
            <person name="Sinninghe Damste J.S."/>
            <person name="Liesack W."/>
            <person name="Dedysh S.N."/>
        </authorList>
    </citation>
    <scope>NUCLEOTIDE SEQUENCE [LARGE SCALE GENOMIC DNA]</scope>
    <source>
        <strain evidence="2">PX52</strain>
    </source>
</reference>
<organism evidence="1 2">
    <name type="scientific">Limnoglobus roseus</name>
    <dbReference type="NCBI Taxonomy" id="2598579"/>
    <lineage>
        <taxon>Bacteria</taxon>
        <taxon>Pseudomonadati</taxon>
        <taxon>Planctomycetota</taxon>
        <taxon>Planctomycetia</taxon>
        <taxon>Gemmatales</taxon>
        <taxon>Gemmataceae</taxon>
        <taxon>Limnoglobus</taxon>
    </lineage>
</organism>
<accession>A0A5C1AM51</accession>
<dbReference type="RefSeq" id="WP_149112777.1">
    <property type="nucleotide sequence ID" value="NZ_CP042425.1"/>
</dbReference>
<proteinExistence type="predicted"/>
<sequence>MLKTIQAALVVGLVAGCAGTRWSKPAGREEQSPTPSLADDPYSAMAAIQDDAVHDNAVRSWSRRLHEQGKDKEALAVANRIRNDQVRGATLTELQLYNLRFIGNTP</sequence>
<evidence type="ECO:0000313" key="1">
    <source>
        <dbReference type="EMBL" id="QEL18254.1"/>
    </source>
</evidence>
<dbReference type="AlphaFoldDB" id="A0A5C1AM51"/>
<keyword evidence="2" id="KW-1185">Reference proteome</keyword>
<gene>
    <name evidence="1" type="ORF">PX52LOC_05270</name>
</gene>
<dbReference type="EMBL" id="CP042425">
    <property type="protein sequence ID" value="QEL18254.1"/>
    <property type="molecule type" value="Genomic_DNA"/>
</dbReference>
<name>A0A5C1AM51_9BACT</name>
<protein>
    <submittedName>
        <fullName evidence="1">Uncharacterized protein</fullName>
    </submittedName>
</protein>
<evidence type="ECO:0000313" key="2">
    <source>
        <dbReference type="Proteomes" id="UP000324974"/>
    </source>
</evidence>
<dbReference type="KEGG" id="lrs:PX52LOC_05270"/>
<dbReference type="Proteomes" id="UP000324974">
    <property type="component" value="Chromosome"/>
</dbReference>
<dbReference type="PROSITE" id="PS51257">
    <property type="entry name" value="PROKAR_LIPOPROTEIN"/>
    <property type="match status" value="1"/>
</dbReference>